<accession>A0A090DIK3</accession>
<feature type="transmembrane region" description="Helical" evidence="6">
    <location>
        <begin position="295"/>
        <end position="314"/>
    </location>
</feature>
<comment type="subcellular location">
    <subcellularLocation>
        <location evidence="1">Cell membrane</location>
        <topology evidence="1">Multi-pass membrane protein</topology>
    </subcellularLocation>
</comment>
<reference evidence="8" key="1">
    <citation type="submission" date="2014-08" db="EMBL/GenBank/DDBJ databases">
        <authorList>
            <person name="Moulin L."/>
        </authorList>
    </citation>
    <scope>NUCLEOTIDE SEQUENCE [LARGE SCALE GENOMIC DNA]</scope>
</reference>
<keyword evidence="4 6" id="KW-1133">Transmembrane helix</keyword>
<dbReference type="InterPro" id="IPR043428">
    <property type="entry name" value="LivM-like"/>
</dbReference>
<dbReference type="STRING" id="69974.MPLDJ20_150209"/>
<evidence type="ECO:0000256" key="5">
    <source>
        <dbReference type="ARBA" id="ARBA00023136"/>
    </source>
</evidence>
<dbReference type="Pfam" id="PF02653">
    <property type="entry name" value="BPD_transp_2"/>
    <property type="match status" value="1"/>
</dbReference>
<dbReference type="Proteomes" id="UP000045285">
    <property type="component" value="Unassembled WGS sequence"/>
</dbReference>
<keyword evidence="3 6" id="KW-0812">Transmembrane</keyword>
<dbReference type="GO" id="GO:0015658">
    <property type="term" value="F:branched-chain amino acid transmembrane transporter activity"/>
    <property type="evidence" value="ECO:0007669"/>
    <property type="project" value="InterPro"/>
</dbReference>
<organism evidence="7 8">
    <name type="scientific">Mesorhizobium plurifarium</name>
    <dbReference type="NCBI Taxonomy" id="69974"/>
    <lineage>
        <taxon>Bacteria</taxon>
        <taxon>Pseudomonadati</taxon>
        <taxon>Pseudomonadota</taxon>
        <taxon>Alphaproteobacteria</taxon>
        <taxon>Hyphomicrobiales</taxon>
        <taxon>Phyllobacteriaceae</taxon>
        <taxon>Mesorhizobium</taxon>
    </lineage>
</organism>
<dbReference type="EMBL" id="CCMZ01000006">
    <property type="protein sequence ID" value="CDX13225.1"/>
    <property type="molecule type" value="Genomic_DNA"/>
</dbReference>
<evidence type="ECO:0000256" key="1">
    <source>
        <dbReference type="ARBA" id="ARBA00004651"/>
    </source>
</evidence>
<dbReference type="PANTHER" id="PTHR30482:SF10">
    <property type="entry name" value="HIGH-AFFINITY BRANCHED-CHAIN AMINO ACID TRANSPORT PROTEIN BRAE"/>
    <property type="match status" value="1"/>
</dbReference>
<evidence type="ECO:0000256" key="2">
    <source>
        <dbReference type="ARBA" id="ARBA00022475"/>
    </source>
</evidence>
<proteinExistence type="predicted"/>
<name>A0A090DIK3_MESPL</name>
<dbReference type="AlphaFoldDB" id="A0A090DIK3"/>
<dbReference type="PROSITE" id="PS51318">
    <property type="entry name" value="TAT"/>
    <property type="match status" value="1"/>
</dbReference>
<feature type="transmembrane region" description="Helical" evidence="6">
    <location>
        <begin position="92"/>
        <end position="116"/>
    </location>
</feature>
<feature type="transmembrane region" description="Helical" evidence="6">
    <location>
        <begin position="51"/>
        <end position="80"/>
    </location>
</feature>
<dbReference type="PANTHER" id="PTHR30482">
    <property type="entry name" value="HIGH-AFFINITY BRANCHED-CHAIN AMINO ACID TRANSPORT SYSTEM PERMEASE"/>
    <property type="match status" value="1"/>
</dbReference>
<gene>
    <name evidence="7" type="ORF">MPL3356_140108</name>
</gene>
<feature type="transmembrane region" description="Helical" evidence="6">
    <location>
        <begin position="172"/>
        <end position="190"/>
    </location>
</feature>
<feature type="transmembrane region" description="Helical" evidence="6">
    <location>
        <begin position="223"/>
        <end position="244"/>
    </location>
</feature>
<keyword evidence="8" id="KW-1185">Reference proteome</keyword>
<evidence type="ECO:0000313" key="7">
    <source>
        <dbReference type="EMBL" id="CDX13225.1"/>
    </source>
</evidence>
<keyword evidence="5 6" id="KW-0472">Membrane</keyword>
<dbReference type="CDD" id="cd06581">
    <property type="entry name" value="TM_PBP1_LivM_like"/>
    <property type="match status" value="1"/>
</dbReference>
<dbReference type="InterPro" id="IPR001851">
    <property type="entry name" value="ABC_transp_permease"/>
</dbReference>
<evidence type="ECO:0000313" key="8">
    <source>
        <dbReference type="Proteomes" id="UP000045285"/>
    </source>
</evidence>
<dbReference type="GO" id="GO:0005886">
    <property type="term" value="C:plasma membrane"/>
    <property type="evidence" value="ECO:0007669"/>
    <property type="project" value="UniProtKB-SubCell"/>
</dbReference>
<keyword evidence="2" id="KW-1003">Cell membrane</keyword>
<protein>
    <submittedName>
        <fullName evidence="7">Inner-membrane translocator</fullName>
    </submittedName>
</protein>
<evidence type="ECO:0000256" key="6">
    <source>
        <dbReference type="SAM" id="Phobius"/>
    </source>
</evidence>
<sequence length="319" mass="33790">MSDGASTLSAAAQPPLVRRSFLLWALAALACALALPHFANAYVTEVATTALLYVVLCLGLNIVVGYAGLLDLGYAAFFAVGAYTTGILTSEFGFNFWLTIPVAMAAACLAGIIIGAPTLRLRSDYLAIVTLGFGEIVRIIARNLDITGGASGLVGIERPEILGFKLMQVQHFYYAFLVLALLAVFVCLSVERSRMGRAWFYVRYDEDAAAGIGINRVSAKLQAYMMGAVIASVAGCLYAAKMTAISPESFTFNQSLLILLGVVLGGMGRIPGVVLGAILVALLPEVLRGAGTYRPLVTAVALLAIMLFRPNGLWPDKRG</sequence>
<feature type="transmembrane region" description="Helical" evidence="6">
    <location>
        <begin position="256"/>
        <end position="283"/>
    </location>
</feature>
<evidence type="ECO:0000256" key="3">
    <source>
        <dbReference type="ARBA" id="ARBA00022692"/>
    </source>
</evidence>
<dbReference type="InterPro" id="IPR006311">
    <property type="entry name" value="TAT_signal"/>
</dbReference>
<evidence type="ECO:0000256" key="4">
    <source>
        <dbReference type="ARBA" id="ARBA00022989"/>
    </source>
</evidence>